<sequence length="199" mass="23194">MQYTKSIKIITCNVNGLGNPIKRSKIMAKLKRKEIDVAVLHLPDPEHEKLKRWGFNQYSSSYRHGSKRGVVIFILRKLNFVCTYVKKDPHGRYVLISSHLQVALVSVNVRLHATLEHQKHATQEKKKVTKNIQLMRELGLSDIWRDLNPTKRDFSHLHSVYSWLDYYLMFQRDMCRVTNCSTGIMDLSDHAPVECNIGF</sequence>
<name>A0A3Q0RRB4_AMPCI</name>
<dbReference type="Ensembl" id="ENSACIT00000013233.1">
    <property type="protein sequence ID" value="ENSACIP00000012872.1"/>
    <property type="gene ID" value="ENSACIG00000010049.1"/>
</dbReference>
<dbReference type="Proteomes" id="UP000261340">
    <property type="component" value="Unplaced"/>
</dbReference>
<evidence type="ECO:0008006" key="3">
    <source>
        <dbReference type="Google" id="ProtNLM"/>
    </source>
</evidence>
<dbReference type="SUPFAM" id="SSF56219">
    <property type="entry name" value="DNase I-like"/>
    <property type="match status" value="1"/>
</dbReference>
<reference evidence="1" key="2">
    <citation type="submission" date="2025-09" db="UniProtKB">
        <authorList>
            <consortium name="Ensembl"/>
        </authorList>
    </citation>
    <scope>IDENTIFICATION</scope>
</reference>
<dbReference type="Gene3D" id="3.60.10.10">
    <property type="entry name" value="Endonuclease/exonuclease/phosphatase"/>
    <property type="match status" value="2"/>
</dbReference>
<dbReference type="AlphaFoldDB" id="A0A3Q0RRB4"/>
<dbReference type="STRING" id="61819.ENSACIP00000012872"/>
<proteinExistence type="predicted"/>
<protein>
    <recommendedName>
        <fullName evidence="3">Endonuclease/exonuclease/phosphatase domain-containing protein</fullName>
    </recommendedName>
</protein>
<reference evidence="1" key="1">
    <citation type="submission" date="2025-08" db="UniProtKB">
        <authorList>
            <consortium name="Ensembl"/>
        </authorList>
    </citation>
    <scope>IDENTIFICATION</scope>
</reference>
<evidence type="ECO:0000313" key="1">
    <source>
        <dbReference type="Ensembl" id="ENSACIP00000012872.1"/>
    </source>
</evidence>
<dbReference type="InterPro" id="IPR036691">
    <property type="entry name" value="Endo/exonu/phosph_ase_sf"/>
</dbReference>
<keyword evidence="2" id="KW-1185">Reference proteome</keyword>
<accession>A0A3Q0RRB4</accession>
<evidence type="ECO:0000313" key="2">
    <source>
        <dbReference type="Proteomes" id="UP000261340"/>
    </source>
</evidence>
<organism evidence="1 2">
    <name type="scientific">Amphilophus citrinellus</name>
    <name type="common">Midas cichlid</name>
    <name type="synonym">Cichlasoma citrinellum</name>
    <dbReference type="NCBI Taxonomy" id="61819"/>
    <lineage>
        <taxon>Eukaryota</taxon>
        <taxon>Metazoa</taxon>
        <taxon>Chordata</taxon>
        <taxon>Craniata</taxon>
        <taxon>Vertebrata</taxon>
        <taxon>Euteleostomi</taxon>
        <taxon>Actinopterygii</taxon>
        <taxon>Neopterygii</taxon>
        <taxon>Teleostei</taxon>
        <taxon>Neoteleostei</taxon>
        <taxon>Acanthomorphata</taxon>
        <taxon>Ovalentaria</taxon>
        <taxon>Cichlomorphae</taxon>
        <taxon>Cichliformes</taxon>
        <taxon>Cichlidae</taxon>
        <taxon>New World cichlids</taxon>
        <taxon>Cichlasomatinae</taxon>
        <taxon>Heroini</taxon>
        <taxon>Amphilophus</taxon>
    </lineage>
</organism>